<evidence type="ECO:0008006" key="4">
    <source>
        <dbReference type="Google" id="ProtNLM"/>
    </source>
</evidence>
<comment type="caution">
    <text evidence="2">The sequence shown here is derived from an EMBL/GenBank/DDBJ whole genome shotgun (WGS) entry which is preliminary data.</text>
</comment>
<keyword evidence="1" id="KW-0812">Transmembrane</keyword>
<dbReference type="InterPro" id="IPR055690">
    <property type="entry name" value="DUF7266"/>
</dbReference>
<dbReference type="AlphaFoldDB" id="A0A0N0BRP2"/>
<dbReference type="EMBL" id="LIST01000002">
    <property type="protein sequence ID" value="KOX97150.1"/>
    <property type="molecule type" value="Genomic_DNA"/>
</dbReference>
<proteinExistence type="predicted"/>
<evidence type="ECO:0000313" key="2">
    <source>
        <dbReference type="EMBL" id="KOX97150.1"/>
    </source>
</evidence>
<dbReference type="Pfam" id="PF23928">
    <property type="entry name" value="DUF7266"/>
    <property type="match status" value="1"/>
</dbReference>
<sequence>MRGPGVTDRLRGDRRGVSVALTHVLTMGITSVLIAGLIITAGGAVETQRERAVEGELTTIGERIATELTALDRVADPTNSTMTVETSHPERVVNSRYRVRLTSDSGDCRTDTCLVLESRAIGAPVVVPVRDDIDTVESTAFGGEIRLVHNGTAVRMERSQP</sequence>
<name>A0A0N0BRP2_9EURY</name>
<dbReference type="STRING" id="1765655.AMR74_06920"/>
<protein>
    <recommendedName>
        <fullName evidence="4">Flagellin</fullName>
    </recommendedName>
</protein>
<feature type="transmembrane region" description="Helical" evidence="1">
    <location>
        <begin position="20"/>
        <end position="41"/>
    </location>
</feature>
<dbReference type="Proteomes" id="UP000037747">
    <property type="component" value="Unassembled WGS sequence"/>
</dbReference>
<accession>A0A0N0BRP2</accession>
<keyword evidence="3" id="KW-1185">Reference proteome</keyword>
<dbReference type="PATRIC" id="fig|1705389.3.peg.3366"/>
<gene>
    <name evidence="2" type="ORF">AMR74_06920</name>
</gene>
<keyword evidence="1" id="KW-1133">Transmembrane helix</keyword>
<organism evidence="2 3">
    <name type="scientific">Halorubrum tropicale</name>
    <dbReference type="NCBI Taxonomy" id="1765655"/>
    <lineage>
        <taxon>Archaea</taxon>
        <taxon>Methanobacteriati</taxon>
        <taxon>Methanobacteriota</taxon>
        <taxon>Stenosarchaea group</taxon>
        <taxon>Halobacteria</taxon>
        <taxon>Halobacteriales</taxon>
        <taxon>Haloferacaceae</taxon>
        <taxon>Halorubrum</taxon>
    </lineage>
</organism>
<evidence type="ECO:0000313" key="3">
    <source>
        <dbReference type="Proteomes" id="UP000037747"/>
    </source>
</evidence>
<reference evidence="2 3" key="1">
    <citation type="submission" date="2015-08" db="EMBL/GenBank/DDBJ databases">
        <title>Genomes of Isolates from Cabo Rojo, PR.</title>
        <authorList>
            <person name="Sanchez-Nieves R.L."/>
            <person name="Montalvo-Rodriguez R."/>
        </authorList>
    </citation>
    <scope>NUCLEOTIDE SEQUENCE [LARGE SCALE GENOMIC DNA]</scope>
    <source>
        <strain evidence="2 3">5</strain>
    </source>
</reference>
<evidence type="ECO:0000256" key="1">
    <source>
        <dbReference type="SAM" id="Phobius"/>
    </source>
</evidence>
<keyword evidence="1" id="KW-0472">Membrane</keyword>